<proteinExistence type="predicted"/>
<organism evidence="2">
    <name type="scientific">Pseudictyota dubia</name>
    <dbReference type="NCBI Taxonomy" id="2749911"/>
    <lineage>
        <taxon>Eukaryota</taxon>
        <taxon>Sar</taxon>
        <taxon>Stramenopiles</taxon>
        <taxon>Ochrophyta</taxon>
        <taxon>Bacillariophyta</taxon>
        <taxon>Mediophyceae</taxon>
        <taxon>Biddulphiophycidae</taxon>
        <taxon>Eupodiscales</taxon>
        <taxon>Odontellaceae</taxon>
        <taxon>Pseudictyota</taxon>
    </lineage>
</organism>
<feature type="region of interest" description="Disordered" evidence="1">
    <location>
        <begin position="48"/>
        <end position="68"/>
    </location>
</feature>
<accession>A0A7R9VYL6</accession>
<evidence type="ECO:0000256" key="1">
    <source>
        <dbReference type="SAM" id="MobiDB-lite"/>
    </source>
</evidence>
<reference evidence="2" key="1">
    <citation type="submission" date="2021-01" db="EMBL/GenBank/DDBJ databases">
        <authorList>
            <person name="Corre E."/>
            <person name="Pelletier E."/>
            <person name="Niang G."/>
            <person name="Scheremetjew M."/>
            <person name="Finn R."/>
            <person name="Kale V."/>
            <person name="Holt S."/>
            <person name="Cochrane G."/>
            <person name="Meng A."/>
            <person name="Brown T."/>
            <person name="Cohen L."/>
        </authorList>
    </citation>
    <scope>NUCLEOTIDE SEQUENCE</scope>
    <source>
        <strain evidence="2">CCMP147</strain>
    </source>
</reference>
<dbReference type="AlphaFoldDB" id="A0A7R9VYL6"/>
<feature type="region of interest" description="Disordered" evidence="1">
    <location>
        <begin position="203"/>
        <end position="242"/>
    </location>
</feature>
<evidence type="ECO:0000313" key="2">
    <source>
        <dbReference type="EMBL" id="CAD8309335.1"/>
    </source>
</evidence>
<gene>
    <name evidence="2" type="ORF">TDUB1175_LOCUS9272</name>
</gene>
<feature type="compositionally biased region" description="Basic and acidic residues" evidence="1">
    <location>
        <begin position="207"/>
        <end position="242"/>
    </location>
</feature>
<sequence length="425" mass="45079">MRDLVAHVLKTQSYMSVPPPAVEHLSGENQAPTDATEISAYDDSSVSATHMKNSSNENHYVASEKSSSVMTVEKNPSVGSLSGDEPATIKAVLLLMDPTSRRFELLQLEFDSSRALVADVLAQIPLSATVESMRTQRYRGVCDRKGVEMNNDAKLVGFTNRKEGEVILAIPNGMKARECAKLARPILSDPNVVAMLNPATNAAMAATKEDTSSKKKDPSAEPEAKKAKSRDLPGLSEKTEKPSSDFGTFIKIFVAPVIVALGAYIIHVAATTPLGPGATLRPGARLSRCGLPGLIPNSFLDGVRSLAEKHVPDRAGLVPESCDPAEIEMGTDGVLRKYDGGLGLGLNLGPLQDAVGNILPQGEVAWEIPGAVCPEGDEACVPGLVVGEDGSLNIGGTIAKIPTVKDELEPWPFVIDPAKAGSRWW</sequence>
<protein>
    <submittedName>
        <fullName evidence="2">Uncharacterized protein</fullName>
    </submittedName>
</protein>
<dbReference type="EMBL" id="HBED01018570">
    <property type="protein sequence ID" value="CAD8309335.1"/>
    <property type="molecule type" value="Transcribed_RNA"/>
</dbReference>
<name>A0A7R9VYL6_9STRA</name>